<dbReference type="Proteomes" id="UP001180020">
    <property type="component" value="Unassembled WGS sequence"/>
</dbReference>
<reference evidence="1" key="2">
    <citation type="submission" date="2023-06" db="EMBL/GenBank/DDBJ databases">
        <authorList>
            <person name="Ma L."/>
            <person name="Liu K.-W."/>
            <person name="Li Z."/>
            <person name="Hsiao Y.-Y."/>
            <person name="Qi Y."/>
            <person name="Fu T."/>
            <person name="Tang G."/>
            <person name="Zhang D."/>
            <person name="Sun W.-H."/>
            <person name="Liu D.-K."/>
            <person name="Li Y."/>
            <person name="Chen G.-Z."/>
            <person name="Liu X.-D."/>
            <person name="Liao X.-Y."/>
            <person name="Jiang Y.-T."/>
            <person name="Yu X."/>
            <person name="Hao Y."/>
            <person name="Huang J."/>
            <person name="Zhao X.-W."/>
            <person name="Ke S."/>
            <person name="Chen Y.-Y."/>
            <person name="Wu W.-L."/>
            <person name="Hsu J.-L."/>
            <person name="Lin Y.-F."/>
            <person name="Huang M.-D."/>
            <person name="Li C.-Y."/>
            <person name="Huang L."/>
            <person name="Wang Z.-W."/>
            <person name="Zhao X."/>
            <person name="Zhong W.-Y."/>
            <person name="Peng D.-H."/>
            <person name="Ahmad S."/>
            <person name="Lan S."/>
            <person name="Zhang J.-S."/>
            <person name="Tsai W.-C."/>
            <person name="Van De Peer Y."/>
            <person name="Liu Z.-J."/>
        </authorList>
    </citation>
    <scope>NUCLEOTIDE SEQUENCE</scope>
    <source>
        <strain evidence="1">CP</strain>
        <tissue evidence="1">Leaves</tissue>
    </source>
</reference>
<dbReference type="AlphaFoldDB" id="A0AAV9DRB6"/>
<comment type="caution">
    <text evidence="1">The sequence shown here is derived from an EMBL/GenBank/DDBJ whole genome shotgun (WGS) entry which is preliminary data.</text>
</comment>
<evidence type="ECO:0000313" key="1">
    <source>
        <dbReference type="EMBL" id="KAK1303620.1"/>
    </source>
</evidence>
<name>A0AAV9DRB6_ACOCL</name>
<proteinExistence type="predicted"/>
<reference evidence="1" key="1">
    <citation type="journal article" date="2023" name="Nat. Commun.">
        <title>Diploid and tetraploid genomes of Acorus and the evolution of monocots.</title>
        <authorList>
            <person name="Ma L."/>
            <person name="Liu K.W."/>
            <person name="Li Z."/>
            <person name="Hsiao Y.Y."/>
            <person name="Qi Y."/>
            <person name="Fu T."/>
            <person name="Tang G.D."/>
            <person name="Zhang D."/>
            <person name="Sun W.H."/>
            <person name="Liu D.K."/>
            <person name="Li Y."/>
            <person name="Chen G.Z."/>
            <person name="Liu X.D."/>
            <person name="Liao X.Y."/>
            <person name="Jiang Y.T."/>
            <person name="Yu X."/>
            <person name="Hao Y."/>
            <person name="Huang J."/>
            <person name="Zhao X.W."/>
            <person name="Ke S."/>
            <person name="Chen Y.Y."/>
            <person name="Wu W.L."/>
            <person name="Hsu J.L."/>
            <person name="Lin Y.F."/>
            <person name="Huang M.D."/>
            <person name="Li C.Y."/>
            <person name="Huang L."/>
            <person name="Wang Z.W."/>
            <person name="Zhao X."/>
            <person name="Zhong W.Y."/>
            <person name="Peng D.H."/>
            <person name="Ahmad S."/>
            <person name="Lan S."/>
            <person name="Zhang J.S."/>
            <person name="Tsai W.C."/>
            <person name="Van de Peer Y."/>
            <person name="Liu Z.J."/>
        </authorList>
    </citation>
    <scope>NUCLEOTIDE SEQUENCE</scope>
    <source>
        <strain evidence="1">CP</strain>
    </source>
</reference>
<organism evidence="1 2">
    <name type="scientific">Acorus calamus</name>
    <name type="common">Sweet flag</name>
    <dbReference type="NCBI Taxonomy" id="4465"/>
    <lineage>
        <taxon>Eukaryota</taxon>
        <taxon>Viridiplantae</taxon>
        <taxon>Streptophyta</taxon>
        <taxon>Embryophyta</taxon>
        <taxon>Tracheophyta</taxon>
        <taxon>Spermatophyta</taxon>
        <taxon>Magnoliopsida</taxon>
        <taxon>Liliopsida</taxon>
        <taxon>Acoraceae</taxon>
        <taxon>Acorus</taxon>
    </lineage>
</organism>
<keyword evidence="2" id="KW-1185">Reference proteome</keyword>
<evidence type="ECO:0000313" key="2">
    <source>
        <dbReference type="Proteomes" id="UP001180020"/>
    </source>
</evidence>
<gene>
    <name evidence="1" type="primary">ERG1</name>
    <name evidence="1" type="ORF">QJS10_CPB11g00826</name>
</gene>
<protein>
    <submittedName>
        <fullName evidence="1">Elicitor-responsive protein 1</fullName>
    </submittedName>
</protein>
<accession>A0AAV9DRB6</accession>
<dbReference type="EMBL" id="JAUJYO010000011">
    <property type="protein sequence ID" value="KAK1303620.1"/>
    <property type="molecule type" value="Genomic_DNA"/>
</dbReference>
<sequence>MNFSVSCQFVILRLMDCCLDLAGKIVPYVVIQYRGQERKSSIASGLGGLKGLEQENRKGTHEMRDDSLSLKCLPFSTLVCDIA</sequence>